<dbReference type="AlphaFoldDB" id="A0A0B1T8X5"/>
<evidence type="ECO:0000313" key="4">
    <source>
        <dbReference type="EMBL" id="KHJ91835.1"/>
    </source>
</evidence>
<name>A0A0B1T8X5_OESDE</name>
<dbReference type="SMART" id="SM00254">
    <property type="entry name" value="ShKT"/>
    <property type="match status" value="5"/>
</dbReference>
<dbReference type="PANTHER" id="PTHR46219">
    <property type="entry name" value="PROTEIN CBG11138"/>
    <property type="match status" value="1"/>
</dbReference>
<gene>
    <name evidence="4" type="ORF">OESDEN_08285</name>
</gene>
<dbReference type="Proteomes" id="UP000053660">
    <property type="component" value="Unassembled WGS sequence"/>
</dbReference>
<feature type="domain" description="ShKT" evidence="3">
    <location>
        <begin position="194"/>
        <end position="231"/>
    </location>
</feature>
<organism evidence="4 5">
    <name type="scientific">Oesophagostomum dentatum</name>
    <name type="common">Nodular worm</name>
    <dbReference type="NCBI Taxonomy" id="61180"/>
    <lineage>
        <taxon>Eukaryota</taxon>
        <taxon>Metazoa</taxon>
        <taxon>Ecdysozoa</taxon>
        <taxon>Nematoda</taxon>
        <taxon>Chromadorea</taxon>
        <taxon>Rhabditida</taxon>
        <taxon>Rhabditina</taxon>
        <taxon>Rhabditomorpha</taxon>
        <taxon>Strongyloidea</taxon>
        <taxon>Strongylidae</taxon>
        <taxon>Oesophagostomum</taxon>
    </lineage>
</organism>
<dbReference type="InterPro" id="IPR003582">
    <property type="entry name" value="ShKT_dom"/>
</dbReference>
<dbReference type="OrthoDB" id="5819406at2759"/>
<dbReference type="EMBL" id="KN551773">
    <property type="protein sequence ID" value="KHJ91835.1"/>
    <property type="molecule type" value="Genomic_DNA"/>
</dbReference>
<keyword evidence="2" id="KW-0732">Signal</keyword>
<protein>
    <submittedName>
        <fullName evidence="4">ShTK domain protein</fullName>
    </submittedName>
</protein>
<feature type="domain" description="ShKT" evidence="3">
    <location>
        <begin position="110"/>
        <end position="146"/>
    </location>
</feature>
<dbReference type="Gene3D" id="1.10.10.1870">
    <property type="entry name" value="ShTK domain-like"/>
    <property type="match status" value="1"/>
</dbReference>
<dbReference type="PROSITE" id="PS51670">
    <property type="entry name" value="SHKT"/>
    <property type="match status" value="3"/>
</dbReference>
<dbReference type="PANTHER" id="PTHR46219:SF13">
    <property type="entry name" value="SHKT DOMAIN-CONTAINING PROTEIN"/>
    <property type="match status" value="1"/>
</dbReference>
<reference evidence="4 5" key="1">
    <citation type="submission" date="2014-03" db="EMBL/GenBank/DDBJ databases">
        <title>Draft genome of the hookworm Oesophagostomum dentatum.</title>
        <authorList>
            <person name="Mitreva M."/>
        </authorList>
    </citation>
    <scope>NUCLEOTIDE SEQUENCE [LARGE SCALE GENOMIC DNA]</scope>
    <source>
        <strain evidence="4 5">OD-Hann</strain>
    </source>
</reference>
<keyword evidence="5" id="KW-1185">Reference proteome</keyword>
<feature type="chain" id="PRO_5002061524" evidence="2">
    <location>
        <begin position="18"/>
        <end position="231"/>
    </location>
</feature>
<evidence type="ECO:0000259" key="3">
    <source>
        <dbReference type="PROSITE" id="PS51670"/>
    </source>
</evidence>
<comment type="caution">
    <text evidence="1">Lacks conserved residue(s) required for the propagation of feature annotation.</text>
</comment>
<sequence length="231" mass="25420">MLLNCWILALTFYLTAAKEDCDKSVREDRCGEIFVNISSCNEESYRTQLMDCLVTCGKCGAFSCNNAQSDTVLNCTALASQCESAVWKQLMKDKCPYTCGKCDVKNANLCKDASDAVVCSTMVQFCNSLDYYDQMTEQCASTCNRCPNVAPNATSTCVDYAKDCVSRIGLCGIPQYDGLMHRACAKTCNKCSGCYDNSNSCQQWAARGFCTNGKNDRAMKMKYCAKTCSLC</sequence>
<feature type="signal peptide" evidence="2">
    <location>
        <begin position="1"/>
        <end position="17"/>
    </location>
</feature>
<dbReference type="Pfam" id="PF01549">
    <property type="entry name" value="ShK"/>
    <property type="match status" value="4"/>
</dbReference>
<evidence type="ECO:0000256" key="2">
    <source>
        <dbReference type="SAM" id="SignalP"/>
    </source>
</evidence>
<evidence type="ECO:0000256" key="1">
    <source>
        <dbReference type="PROSITE-ProRule" id="PRU01005"/>
    </source>
</evidence>
<feature type="domain" description="ShKT" evidence="3">
    <location>
        <begin position="66"/>
        <end position="102"/>
    </location>
</feature>
<proteinExistence type="predicted"/>
<dbReference type="Gene3D" id="1.10.10.1940">
    <property type="match status" value="3"/>
</dbReference>
<accession>A0A0B1T8X5</accession>
<evidence type="ECO:0000313" key="5">
    <source>
        <dbReference type="Proteomes" id="UP000053660"/>
    </source>
</evidence>